<dbReference type="Gene3D" id="3.40.50.620">
    <property type="entry name" value="HUPs"/>
    <property type="match status" value="1"/>
</dbReference>
<dbReference type="GO" id="GO:0008270">
    <property type="term" value="F:zinc ion binding"/>
    <property type="evidence" value="ECO:0007669"/>
    <property type="project" value="UniProtKB-UniRule"/>
</dbReference>
<keyword evidence="8 10" id="KW-0067">ATP-binding</keyword>
<evidence type="ECO:0000256" key="9">
    <source>
        <dbReference type="ARBA" id="ARBA00048350"/>
    </source>
</evidence>
<name>A0A7W4UL49_9MICO</name>
<accession>A0A7W4UL49</accession>
<dbReference type="GO" id="GO:0006423">
    <property type="term" value="P:cysteinyl-tRNA aminoacylation"/>
    <property type="evidence" value="ECO:0007669"/>
    <property type="project" value="TreeGrafter"/>
</dbReference>
<dbReference type="PANTHER" id="PTHR10890">
    <property type="entry name" value="CYSTEINYL-TRNA SYNTHETASE"/>
    <property type="match status" value="1"/>
</dbReference>
<dbReference type="SUPFAM" id="SSF52374">
    <property type="entry name" value="Nucleotidylyl transferase"/>
    <property type="match status" value="1"/>
</dbReference>
<evidence type="ECO:0000256" key="6">
    <source>
        <dbReference type="ARBA" id="ARBA00022741"/>
    </source>
</evidence>
<proteinExistence type="inferred from homology"/>
<evidence type="ECO:0000259" key="11">
    <source>
        <dbReference type="Pfam" id="PF01406"/>
    </source>
</evidence>
<dbReference type="PRINTS" id="PR00983">
    <property type="entry name" value="TRNASYNTHCYS"/>
</dbReference>
<dbReference type="EMBL" id="JACHWJ010000001">
    <property type="protein sequence ID" value="MBB2956466.1"/>
    <property type="molecule type" value="Genomic_DNA"/>
</dbReference>
<feature type="binding site" evidence="10">
    <location>
        <begin position="86"/>
        <end position="88"/>
    </location>
    <ligand>
        <name>L-cysteinyl-5'-AMP</name>
        <dbReference type="ChEBI" id="CHEBI:144924"/>
    </ligand>
</feature>
<dbReference type="GO" id="GO:0035446">
    <property type="term" value="F:cysteine-glucosaminylinositol ligase activity"/>
    <property type="evidence" value="ECO:0007669"/>
    <property type="project" value="UniProtKB-UniRule"/>
</dbReference>
<dbReference type="RefSeq" id="WP_183622930.1">
    <property type="nucleotide sequence ID" value="NZ_JACHWJ010000001.1"/>
</dbReference>
<comment type="caution">
    <text evidence="12">The sequence shown here is derived from an EMBL/GenBank/DDBJ whole genome shotgun (WGS) entry which is preliminary data.</text>
</comment>
<comment type="cofactor">
    <cofactor evidence="10">
        <name>Zn(2+)</name>
        <dbReference type="ChEBI" id="CHEBI:29105"/>
    </cofactor>
    <text evidence="10">Binds 1 zinc ion per subunit.</text>
</comment>
<evidence type="ECO:0000256" key="1">
    <source>
        <dbReference type="ARBA" id="ARBA00003679"/>
    </source>
</evidence>
<feature type="binding site" evidence="10">
    <location>
        <position position="308"/>
    </location>
    <ligand>
        <name>L-cysteinyl-5'-AMP</name>
        <dbReference type="ChEBI" id="CHEBI:144924"/>
    </ligand>
</feature>
<feature type="binding site" evidence="10">
    <location>
        <begin position="268"/>
        <end position="270"/>
    </location>
    <ligand>
        <name>L-cysteinyl-5'-AMP</name>
        <dbReference type="ChEBI" id="CHEBI:144924"/>
    </ligand>
</feature>
<keyword evidence="7 10" id="KW-0862">Zinc</keyword>
<keyword evidence="5 10" id="KW-0479">Metal-binding</keyword>
<evidence type="ECO:0000256" key="10">
    <source>
        <dbReference type="HAMAP-Rule" id="MF_01697"/>
    </source>
</evidence>
<dbReference type="EC" id="6.3.1.13" evidence="10"/>
<dbReference type="InterPro" id="IPR024909">
    <property type="entry name" value="Cys-tRNA/MSH_ligase"/>
</dbReference>
<dbReference type="Proteomes" id="UP000545286">
    <property type="component" value="Unassembled WGS sequence"/>
</dbReference>
<dbReference type="GO" id="GO:0005524">
    <property type="term" value="F:ATP binding"/>
    <property type="evidence" value="ECO:0007669"/>
    <property type="project" value="UniProtKB-KW"/>
</dbReference>
<keyword evidence="6 10" id="KW-0547">Nucleotide-binding</keyword>
<feature type="binding site" evidence="10">
    <location>
        <position position="246"/>
    </location>
    <ligand>
        <name>L-cysteinyl-5'-AMP</name>
        <dbReference type="ChEBI" id="CHEBI:144924"/>
    </ligand>
</feature>
<keyword evidence="13" id="KW-1185">Reference proteome</keyword>
<keyword evidence="4 10" id="KW-0436">Ligase</keyword>
<evidence type="ECO:0000256" key="5">
    <source>
        <dbReference type="ARBA" id="ARBA00022723"/>
    </source>
</evidence>
<reference evidence="12 13" key="1">
    <citation type="submission" date="2020-08" db="EMBL/GenBank/DDBJ databases">
        <title>Sequencing the genomes of 1000 actinobacteria strains.</title>
        <authorList>
            <person name="Klenk H.-P."/>
        </authorList>
    </citation>
    <scope>NUCLEOTIDE SEQUENCE [LARGE SCALE GENOMIC DNA]</scope>
    <source>
        <strain evidence="12 13">DSM 20419</strain>
    </source>
</reference>
<feature type="binding site" evidence="10">
    <location>
        <begin position="48"/>
        <end position="51"/>
    </location>
    <ligand>
        <name>L-cysteinyl-5'-AMP</name>
        <dbReference type="ChEBI" id="CHEBI:144924"/>
    </ligand>
</feature>
<evidence type="ECO:0000256" key="8">
    <source>
        <dbReference type="ARBA" id="ARBA00022840"/>
    </source>
</evidence>
<dbReference type="InterPro" id="IPR017812">
    <property type="entry name" value="Mycothiol_ligase_MshC"/>
</dbReference>
<gene>
    <name evidence="10" type="primary">mshC</name>
    <name evidence="12" type="ORF">FHX72_000578</name>
</gene>
<evidence type="ECO:0000256" key="3">
    <source>
        <dbReference type="ARBA" id="ARBA00011245"/>
    </source>
</evidence>
<comment type="catalytic activity">
    <reaction evidence="9 10">
        <text>1D-myo-inositol 2-amino-2-deoxy-alpha-D-glucopyranoside + L-cysteine + ATP = 1D-myo-inositol 2-(L-cysteinylamino)-2-deoxy-alpha-D-glucopyranoside + AMP + diphosphate + H(+)</text>
        <dbReference type="Rhea" id="RHEA:26176"/>
        <dbReference type="ChEBI" id="CHEBI:15378"/>
        <dbReference type="ChEBI" id="CHEBI:30616"/>
        <dbReference type="ChEBI" id="CHEBI:33019"/>
        <dbReference type="ChEBI" id="CHEBI:35235"/>
        <dbReference type="ChEBI" id="CHEBI:58886"/>
        <dbReference type="ChEBI" id="CHEBI:58887"/>
        <dbReference type="ChEBI" id="CHEBI:456215"/>
        <dbReference type="EC" id="6.3.1.13"/>
    </reaction>
</comment>
<dbReference type="Pfam" id="PF01406">
    <property type="entry name" value="tRNA-synt_1e"/>
    <property type="match status" value="1"/>
</dbReference>
<evidence type="ECO:0000256" key="2">
    <source>
        <dbReference type="ARBA" id="ARBA00007723"/>
    </source>
</evidence>
<comment type="caution">
    <text evidence="10">Lacks conserved residue(s) required for the propagation of feature annotation.</text>
</comment>
<evidence type="ECO:0000313" key="13">
    <source>
        <dbReference type="Proteomes" id="UP000545286"/>
    </source>
</evidence>
<dbReference type="NCBIfam" id="TIGR03447">
    <property type="entry name" value="mycothiol_MshC"/>
    <property type="match status" value="1"/>
</dbReference>
<dbReference type="GO" id="GO:0004817">
    <property type="term" value="F:cysteine-tRNA ligase activity"/>
    <property type="evidence" value="ECO:0007669"/>
    <property type="project" value="TreeGrafter"/>
</dbReference>
<protein>
    <recommendedName>
        <fullName evidence="10">L-cysteine:1D-myo-inositol 2-amino-2-deoxy-alpha-D-glucopyranoside ligase</fullName>
        <shortName evidence="10">L-Cys:GlcN-Ins ligase</shortName>
        <ecNumber evidence="10">6.3.1.13</ecNumber>
    </recommendedName>
    <alternativeName>
        <fullName evidence="10">Mycothiol ligase</fullName>
        <shortName evidence="10">MSH ligase</shortName>
    </alternativeName>
</protein>
<organism evidence="12 13">
    <name type="scientific">Pseudoclavibacter helvolus</name>
    <dbReference type="NCBI Taxonomy" id="255205"/>
    <lineage>
        <taxon>Bacteria</taxon>
        <taxon>Bacillati</taxon>
        <taxon>Actinomycetota</taxon>
        <taxon>Actinomycetes</taxon>
        <taxon>Micrococcales</taxon>
        <taxon>Microbacteriaceae</taxon>
        <taxon>Pseudoclavibacter</taxon>
    </lineage>
</organism>
<comment type="similarity">
    <text evidence="2 10">Belongs to the class-I aminoacyl-tRNA synthetase family. MshC subfamily.</text>
</comment>
<dbReference type="InterPro" id="IPR032678">
    <property type="entry name" value="tRNA-synt_1_cat_dom"/>
</dbReference>
<dbReference type="PANTHER" id="PTHR10890:SF3">
    <property type="entry name" value="CYSTEINE--TRNA LIGASE, CYTOPLASMIC"/>
    <property type="match status" value="1"/>
</dbReference>
<evidence type="ECO:0000256" key="7">
    <source>
        <dbReference type="ARBA" id="ARBA00022833"/>
    </source>
</evidence>
<dbReference type="Gene3D" id="1.20.120.640">
    <property type="entry name" value="Anticodon-binding domain of a subclass of class I aminoacyl-tRNA synthetases"/>
    <property type="match status" value="1"/>
</dbReference>
<dbReference type="InterPro" id="IPR014729">
    <property type="entry name" value="Rossmann-like_a/b/a_fold"/>
</dbReference>
<feature type="short sequence motif" description="'KMSKS' region" evidence="10">
    <location>
        <begin position="314"/>
        <end position="318"/>
    </location>
</feature>
<feature type="short sequence motif" description="'HIGH' region" evidence="10">
    <location>
        <begin position="50"/>
        <end position="60"/>
    </location>
</feature>
<evidence type="ECO:0000256" key="4">
    <source>
        <dbReference type="ARBA" id="ARBA00022598"/>
    </source>
</evidence>
<feature type="binding site" evidence="10">
    <location>
        <position position="250"/>
    </location>
    <ligand>
        <name>Zn(2+)</name>
        <dbReference type="ChEBI" id="CHEBI:29105"/>
    </ligand>
</feature>
<feature type="binding site" evidence="10">
    <location>
        <position position="48"/>
    </location>
    <ligand>
        <name>Zn(2+)</name>
        <dbReference type="ChEBI" id="CHEBI:29105"/>
    </ligand>
</feature>
<dbReference type="HAMAP" id="MF_01697">
    <property type="entry name" value="MshC"/>
    <property type="match status" value="1"/>
</dbReference>
<comment type="function">
    <text evidence="1 10">Catalyzes the ATP-dependent condensation of GlcN-Ins and L-cysteine to form L-Cys-GlcN-Ins.</text>
</comment>
<feature type="binding site" evidence="10">
    <location>
        <position position="63"/>
    </location>
    <ligand>
        <name>L-cysteinyl-5'-AMP</name>
        <dbReference type="ChEBI" id="CHEBI:144924"/>
    </ligand>
</feature>
<dbReference type="GO" id="GO:0010125">
    <property type="term" value="P:mycothiol biosynthetic process"/>
    <property type="evidence" value="ECO:0007669"/>
    <property type="project" value="UniProtKB-UniRule"/>
</dbReference>
<comment type="subunit">
    <text evidence="3 10">Monomer.</text>
</comment>
<evidence type="ECO:0000313" key="12">
    <source>
        <dbReference type="EMBL" id="MBB2956466.1"/>
    </source>
</evidence>
<feature type="domain" description="tRNA synthetases class I catalytic" evidence="11">
    <location>
        <begin position="42"/>
        <end position="361"/>
    </location>
</feature>
<dbReference type="GO" id="GO:0005829">
    <property type="term" value="C:cytosol"/>
    <property type="evidence" value="ECO:0007669"/>
    <property type="project" value="TreeGrafter"/>
</dbReference>
<feature type="binding site" evidence="10">
    <location>
        <position position="275"/>
    </location>
    <ligand>
        <name>Zn(2+)</name>
        <dbReference type="ChEBI" id="CHEBI:29105"/>
    </ligand>
</feature>
<dbReference type="AlphaFoldDB" id="A0A7W4UL49"/>
<sequence>MRTVPSWPIPPVPSVSGSGGGAIRVYDSASGRVQDTVTPDGVATLYVCGITPYDATHLGHAATYVAFDTLGRAWRDAGLEVRYAQNITDVDDPLLERAAKTGRDWQEIATSQTDLFRSDMAALRVLPPDSYVRVQDTIVETGEAIAALIESGLAYRVAVATDAQPAAVTELGDVYYDVAAAEAASDWTMGDVSGYSAAEMEAAFVEFGGDPDRDGKRGAFDPLLWRSARAGEPAFESAVGLGRPGWHIECSVIATRALGAPISVQGGGRDLRFPHHELSAAHAMSLVTPGGSGSTSDFARTYAHAGLIAYDGTKMSKSLGNLVLVSRLTADGVDPMAIRLALLSHHYRSDWEWTDEELARSSVRLQEWRERAARSVEGTLPAEQNSFVVRMREAIADDLDTPRVVAIVDEWVSTPPAAGDTDVVALVDALLGLDLTRSE</sequence>